<keyword evidence="4" id="KW-0328">Glycosyltransferase</keyword>
<dbReference type="PANTHER" id="PTHR44998:SF1">
    <property type="entry name" value="UDP-N-ACETYLGLUCOSAMINE--PEPTIDE N-ACETYLGLUCOSAMINYLTRANSFERASE 110 KDA SUBUNIT"/>
    <property type="match status" value="1"/>
</dbReference>
<dbReference type="Gene3D" id="3.40.50.11380">
    <property type="match status" value="1"/>
</dbReference>
<dbReference type="InterPro" id="IPR011990">
    <property type="entry name" value="TPR-like_helical_dom_sf"/>
</dbReference>
<protein>
    <recommendedName>
        <fullName evidence="3">protein O-GlcNAc transferase</fullName>
        <ecNumber evidence="3">2.4.1.255</ecNumber>
    </recommendedName>
</protein>
<dbReference type="PROSITE" id="PS50005">
    <property type="entry name" value="TPR"/>
    <property type="match status" value="1"/>
</dbReference>
<evidence type="ECO:0000256" key="2">
    <source>
        <dbReference type="ARBA" id="ARBA00005386"/>
    </source>
</evidence>
<feature type="repeat" description="TPR" evidence="8">
    <location>
        <begin position="129"/>
        <end position="162"/>
    </location>
</feature>
<proteinExistence type="inferred from homology"/>
<feature type="domain" description="O-GlcNAc transferase C-terminal" evidence="9">
    <location>
        <begin position="402"/>
        <end position="589"/>
    </location>
</feature>
<dbReference type="SMART" id="SM00028">
    <property type="entry name" value="TPR"/>
    <property type="match status" value="3"/>
</dbReference>
<evidence type="ECO:0000256" key="6">
    <source>
        <dbReference type="ARBA" id="ARBA00022737"/>
    </source>
</evidence>
<sequence length="614" mass="69502">MSQPSQASKIALLQTGKPQFPEFEKFAKSIQSQERAQFAYDFKHGLREGASKGETPEQRSKKLLAQSRKMVLKHDNKQAISLLRKAIELTPDNAELHAQLGDVLVKDTDNVGAALSCYMKAIKLEPTTGSHYACVATLLMKMQQMEEAIDYFEIAVKFDPKNLIALSRMMHIKAHRLRWNDFEKVPTYLKVFNDKNVVSDPFAFLSLCDDGAFQRMRSEAIVRAKFKNPGRAAKPSPRAEGQKIRIGYFSNDFYNHATMHLMAGLLEQHDRQKFEIYIYDYGSKSKDHEHQRARRNADKFQDVRGMSTSDLVGLARSDAIDIAVDLKGYTEGGRLDIFNDRIAPVQVAYLGYPGTTGLQSMDYMVADRITVPSHLRKHFSESILYMPNCYQPNDENRYIEEMTATRSGFGLPEDGFVFSSFNNPYKVTPQEYDIWMNLLKEVPDSVLWFYVSKAEIRDVIRKEAEKRGVEGDRIIPTGRMPPERHLARLKYADLFLDTFNVNAHTTASDALWAGLPLVTKTGDQFAARVAGSILTAAGLEDLVTVSEKKYHDVALRVAQDPEYFADIKTRLAAARTSAPLFDTKGYTRDFERLLEKAFQNYQAGNAPKSMALSA</sequence>
<evidence type="ECO:0000256" key="7">
    <source>
        <dbReference type="ARBA" id="ARBA00022803"/>
    </source>
</evidence>
<dbReference type="Proteomes" id="UP000068382">
    <property type="component" value="Unassembled WGS sequence"/>
</dbReference>
<evidence type="ECO:0000256" key="5">
    <source>
        <dbReference type="ARBA" id="ARBA00022679"/>
    </source>
</evidence>
<evidence type="ECO:0000256" key="1">
    <source>
        <dbReference type="ARBA" id="ARBA00004922"/>
    </source>
</evidence>
<evidence type="ECO:0000256" key="8">
    <source>
        <dbReference type="PROSITE-ProRule" id="PRU00339"/>
    </source>
</evidence>
<comment type="caution">
    <text evidence="10">The sequence shown here is derived from an EMBL/GenBank/DDBJ whole genome shotgun (WGS) entry which is preliminary data.</text>
</comment>
<comment type="pathway">
    <text evidence="1">Protein modification; protein glycosylation.</text>
</comment>
<dbReference type="EC" id="2.4.1.255" evidence="3"/>
<evidence type="ECO:0000256" key="3">
    <source>
        <dbReference type="ARBA" id="ARBA00011970"/>
    </source>
</evidence>
<keyword evidence="7 8" id="KW-0802">TPR repeat</keyword>
<evidence type="ECO:0000313" key="10">
    <source>
        <dbReference type="EMBL" id="KUP90870.1"/>
    </source>
</evidence>
<evidence type="ECO:0000256" key="4">
    <source>
        <dbReference type="ARBA" id="ARBA00022676"/>
    </source>
</evidence>
<dbReference type="InterPro" id="IPR019734">
    <property type="entry name" value="TPR_rpt"/>
</dbReference>
<comment type="similarity">
    <text evidence="2">Belongs to the glycosyltransferase 41 family. O-GlcNAc transferase subfamily.</text>
</comment>
<dbReference type="GO" id="GO:0097363">
    <property type="term" value="F:protein O-acetylglucosaminyltransferase activity"/>
    <property type="evidence" value="ECO:0007669"/>
    <property type="project" value="UniProtKB-EC"/>
</dbReference>
<dbReference type="RefSeq" id="WP_068248606.1">
    <property type="nucleotide sequence ID" value="NZ_LPUY01000134.1"/>
</dbReference>
<reference evidence="10 11" key="1">
    <citation type="submission" date="2015-12" db="EMBL/GenBank/DDBJ databases">
        <title>Genome sequence of the marine Rhodobacteraceae strain O3.65, Candidatus Tritonibacter horizontis.</title>
        <authorList>
            <person name="Poehlein A."/>
            <person name="Giebel H.A."/>
            <person name="Voget S."/>
            <person name="Brinkhoff T."/>
        </authorList>
    </citation>
    <scope>NUCLEOTIDE SEQUENCE [LARGE SCALE GENOMIC DNA]</scope>
    <source>
        <strain evidence="10 11">O3.65</strain>
    </source>
</reference>
<keyword evidence="6" id="KW-0677">Repeat</keyword>
<dbReference type="EMBL" id="LPUY01000134">
    <property type="protein sequence ID" value="KUP90870.1"/>
    <property type="molecule type" value="Genomic_DNA"/>
</dbReference>
<dbReference type="Gene3D" id="3.40.50.2000">
    <property type="entry name" value="Glycogen Phosphorylase B"/>
    <property type="match status" value="1"/>
</dbReference>
<dbReference type="Pfam" id="PF13844">
    <property type="entry name" value="Glyco_transf_41"/>
    <property type="match status" value="2"/>
</dbReference>
<dbReference type="Pfam" id="PF13181">
    <property type="entry name" value="TPR_8"/>
    <property type="match status" value="2"/>
</dbReference>
<dbReference type="PANTHER" id="PTHR44998">
    <property type="match status" value="1"/>
</dbReference>
<dbReference type="Gene3D" id="1.25.40.10">
    <property type="entry name" value="Tetratricopeptide repeat domain"/>
    <property type="match status" value="1"/>
</dbReference>
<organism evidence="10 11">
    <name type="scientific">Tritonibacter horizontis</name>
    <dbReference type="NCBI Taxonomy" id="1768241"/>
    <lineage>
        <taxon>Bacteria</taxon>
        <taxon>Pseudomonadati</taxon>
        <taxon>Pseudomonadota</taxon>
        <taxon>Alphaproteobacteria</taxon>
        <taxon>Rhodobacterales</taxon>
        <taxon>Paracoccaceae</taxon>
        <taxon>Tritonibacter</taxon>
    </lineage>
</organism>
<dbReference type="InterPro" id="IPR029489">
    <property type="entry name" value="OGT/SEC/SPY_C"/>
</dbReference>
<dbReference type="SUPFAM" id="SSF48452">
    <property type="entry name" value="TPR-like"/>
    <property type="match status" value="1"/>
</dbReference>
<keyword evidence="5" id="KW-0808">Transferase</keyword>
<name>A0A132BSZ6_9RHOB</name>
<accession>A0A132BSZ6</accession>
<keyword evidence="11" id="KW-1185">Reference proteome</keyword>
<gene>
    <name evidence="10" type="ORF">TRIHO_42260</name>
</gene>
<dbReference type="AlphaFoldDB" id="A0A132BSZ6"/>
<dbReference type="OrthoDB" id="146908at2"/>
<evidence type="ECO:0000313" key="11">
    <source>
        <dbReference type="Proteomes" id="UP000068382"/>
    </source>
</evidence>
<feature type="domain" description="O-GlcNAc transferase C-terminal" evidence="9">
    <location>
        <begin position="238"/>
        <end position="399"/>
    </location>
</feature>
<dbReference type="PATRIC" id="fig|1768241.3.peg.4417"/>
<evidence type="ECO:0000259" key="9">
    <source>
        <dbReference type="Pfam" id="PF13844"/>
    </source>
</evidence>